<protein>
    <recommendedName>
        <fullName evidence="4">Transporter</fullName>
    </recommendedName>
</protein>
<sequence length="289" mass="30704">MRITTFRTAICLTLVLGSEHAAALDLAPGDYVHLPAGTVALVHYANYATGSQFKDKDGNKVPDSSDRLALGIERALYYGQTDGIDWAVQAVLPFGKITDAKIGGNDLSRNNGIGDLTLGAAIWALHSTDPTGTTLGFTSYITLPTGAYHPLEASLGSGAVALTQQIGFSQGLGHGVKLDIAADASFRFDHTNDGIQVSHDPTYQVQSYLSYNFTPATALSFGYSGTFGGKSTLNGIDSGTRTREDQLRVFASTFIAPTVQIQGMVGTDIDVRGGFQQDVIFQLRIATLF</sequence>
<dbReference type="InterPro" id="IPR025737">
    <property type="entry name" value="FApF"/>
</dbReference>
<accession>A0A6L5C2G9</accession>
<comment type="caution">
    <text evidence="2">The sequence shown here is derived from an EMBL/GenBank/DDBJ whole genome shotgun (WGS) entry which is preliminary data.</text>
</comment>
<evidence type="ECO:0000313" key="2">
    <source>
        <dbReference type="EMBL" id="KAF2394853.1"/>
    </source>
</evidence>
<organism evidence="2 3">
    <name type="scientific">Pseudomonas frederiksbergensis</name>
    <dbReference type="NCBI Taxonomy" id="104087"/>
    <lineage>
        <taxon>Bacteria</taxon>
        <taxon>Pseudomonadati</taxon>
        <taxon>Pseudomonadota</taxon>
        <taxon>Gammaproteobacteria</taxon>
        <taxon>Pseudomonadales</taxon>
        <taxon>Pseudomonadaceae</taxon>
        <taxon>Pseudomonas</taxon>
    </lineage>
</organism>
<feature type="signal peptide" evidence="1">
    <location>
        <begin position="1"/>
        <end position="23"/>
    </location>
</feature>
<feature type="chain" id="PRO_5026676180" description="Transporter" evidence="1">
    <location>
        <begin position="24"/>
        <end position="289"/>
    </location>
</feature>
<evidence type="ECO:0000313" key="3">
    <source>
        <dbReference type="Proteomes" id="UP000475265"/>
    </source>
</evidence>
<evidence type="ECO:0008006" key="4">
    <source>
        <dbReference type="Google" id="ProtNLM"/>
    </source>
</evidence>
<dbReference type="Proteomes" id="UP000475265">
    <property type="component" value="Unassembled WGS sequence"/>
</dbReference>
<reference evidence="2 3" key="1">
    <citation type="submission" date="2019-12" db="EMBL/GenBank/DDBJ databases">
        <title>Endophytic bacteria associated with Panax ginseng seedlings.</title>
        <authorList>
            <person name="Park J.M."/>
            <person name="Shin R."/>
            <person name="Jo S.H."/>
        </authorList>
    </citation>
    <scope>NUCLEOTIDE SEQUENCE [LARGE SCALE GENOMIC DNA]</scope>
    <source>
        <strain evidence="2 3">PgKB32</strain>
    </source>
</reference>
<dbReference type="AlphaFoldDB" id="A0A6L5C2G9"/>
<proteinExistence type="predicted"/>
<gene>
    <name evidence="2" type="ORF">FX983_02835</name>
</gene>
<dbReference type="EMBL" id="JAAAXX010000001">
    <property type="protein sequence ID" value="KAF2394853.1"/>
    <property type="molecule type" value="Genomic_DNA"/>
</dbReference>
<name>A0A6L5C2G9_9PSED</name>
<keyword evidence="1" id="KW-0732">Signal</keyword>
<evidence type="ECO:0000256" key="1">
    <source>
        <dbReference type="SAM" id="SignalP"/>
    </source>
</evidence>
<dbReference type="Pfam" id="PF13557">
    <property type="entry name" value="Phenol_MetA_deg"/>
    <property type="match status" value="1"/>
</dbReference>
<dbReference type="RefSeq" id="WP_154905244.1">
    <property type="nucleotide sequence ID" value="NZ_JAAAXX010000001.1"/>
</dbReference>